<dbReference type="AlphaFoldDB" id="A0A1G2PPP8"/>
<dbReference type="Gene3D" id="2.60.40.10">
    <property type="entry name" value="Immunoglobulins"/>
    <property type="match status" value="1"/>
</dbReference>
<dbReference type="InterPro" id="IPR013783">
    <property type="entry name" value="Ig-like_fold"/>
</dbReference>
<dbReference type="CDD" id="cd00603">
    <property type="entry name" value="IPT_PCSR"/>
    <property type="match status" value="1"/>
</dbReference>
<organism evidence="2 3">
    <name type="scientific">Terrybacteria sp. (strain RIFCSPHIGHO2_01_FULL_58_15)</name>
    <dbReference type="NCBI Taxonomy" id="1802363"/>
    <lineage>
        <taxon>Bacteria</taxon>
        <taxon>Candidatus Terryibacteriota</taxon>
    </lineage>
</organism>
<evidence type="ECO:0000259" key="1">
    <source>
        <dbReference type="Pfam" id="PF01833"/>
    </source>
</evidence>
<dbReference type="Pfam" id="PF01833">
    <property type="entry name" value="TIG"/>
    <property type="match status" value="1"/>
</dbReference>
<gene>
    <name evidence="2" type="ORF">A2682_03670</name>
</gene>
<protein>
    <recommendedName>
        <fullName evidence="1">IPT/TIG domain-containing protein</fullName>
    </recommendedName>
</protein>
<reference evidence="2 3" key="1">
    <citation type="journal article" date="2016" name="Nat. Commun.">
        <title>Thousands of microbial genomes shed light on interconnected biogeochemical processes in an aquifer system.</title>
        <authorList>
            <person name="Anantharaman K."/>
            <person name="Brown C.T."/>
            <person name="Hug L.A."/>
            <person name="Sharon I."/>
            <person name="Castelle C.J."/>
            <person name="Probst A.J."/>
            <person name="Thomas B.C."/>
            <person name="Singh A."/>
            <person name="Wilkins M.J."/>
            <person name="Karaoz U."/>
            <person name="Brodie E.L."/>
            <person name="Williams K.H."/>
            <person name="Hubbard S.S."/>
            <person name="Banfield J.F."/>
        </authorList>
    </citation>
    <scope>NUCLEOTIDE SEQUENCE [LARGE SCALE GENOMIC DNA]</scope>
    <source>
        <strain evidence="3">RIFCSPHIGHO2_01_FULL_58_15</strain>
    </source>
</reference>
<name>A0A1G2PPP8_TERXR</name>
<dbReference type="Proteomes" id="UP000178690">
    <property type="component" value="Unassembled WGS sequence"/>
</dbReference>
<proteinExistence type="predicted"/>
<sequence length="702" mass="74758">MIPAIFFGKSAVGVIVRKGALCSLAVAGAFLFFAARANAVVLPADLTLCPDPVASAAVRGTITAATLGEQISFLVEASFDQTGRTQVTATLRAMGTRSLVYVEDAYYASLSSSGQAALLAAAADLQQEFDNTIYPGLTVFYGAPWEPGIDGDVRITILLTRLTQTAGGYTDTTDEFPKVQAPASNEREMIYLNAFFASQQERLRAFAAHEFTHLIDFNQKQKVLGVEEEVWLNELRAEYAPTHLGYDTPYNTSNLSSRVSAFLASPHESVTEWKNEAADYGIVNLFGQYIAGRYGESVLGTSMKTASQGIAALDVGFAAVGSADRFADVFQNFAIANYVNSALAGAVYAYAQQDLSASTLKVGSPTFSAAVGPSATVNAVRQVEDWAGQWIQAVPTGADQESLVITMSSPTPIYAKVLLVKADGGQEVRAMAPSSGGATLTIAQATTYREITVVPALAGKTSGFSTGSESGSYPDEPLRTYTVVFQRIASTGPLFTSASPAQILPFGGVMVTLKGFGFSTGAVSVALDGQSVAATVVDDETLRFIAPAHATGAACVRLTAGSVTNERCDILSYVAFADGALLRGEGFPEVWIINERFRRHIVRSDIFGFYPHLSWNAVQVVSSDLLTQLRVSAWVRAPLTADPVTWRVYEVNGDATKHWITCANPDNCGSTWIAHGGDPSGISTVNQRELDFYTAGSNVFLQ</sequence>
<evidence type="ECO:0000313" key="3">
    <source>
        <dbReference type="Proteomes" id="UP000178690"/>
    </source>
</evidence>
<comment type="caution">
    <text evidence="2">The sequence shown here is derived from an EMBL/GenBank/DDBJ whole genome shotgun (WGS) entry which is preliminary data.</text>
</comment>
<evidence type="ECO:0000313" key="2">
    <source>
        <dbReference type="EMBL" id="OHA49591.1"/>
    </source>
</evidence>
<dbReference type="STRING" id="1802363.A2682_03670"/>
<dbReference type="InterPro" id="IPR002909">
    <property type="entry name" value="IPT_dom"/>
</dbReference>
<dbReference type="InterPro" id="IPR014756">
    <property type="entry name" value="Ig_E-set"/>
</dbReference>
<dbReference type="EMBL" id="MHST01000007">
    <property type="protein sequence ID" value="OHA49591.1"/>
    <property type="molecule type" value="Genomic_DNA"/>
</dbReference>
<accession>A0A1G2PPP8</accession>
<dbReference type="SUPFAM" id="SSF81296">
    <property type="entry name" value="E set domains"/>
    <property type="match status" value="1"/>
</dbReference>
<feature type="domain" description="IPT/TIG" evidence="1">
    <location>
        <begin position="493"/>
        <end position="562"/>
    </location>
</feature>